<dbReference type="PANTHER" id="PTHR43721">
    <property type="entry name" value="ELONGATION FACTOR TU-RELATED"/>
    <property type="match status" value="1"/>
</dbReference>
<proteinExistence type="inferred from homology"/>
<dbReference type="InterPro" id="IPR009001">
    <property type="entry name" value="Transl_elong_EF1A/Init_IF2_C"/>
</dbReference>
<dbReference type="Pfam" id="PF03144">
    <property type="entry name" value="GTP_EFTU_D2"/>
    <property type="match status" value="1"/>
</dbReference>
<evidence type="ECO:0000256" key="10">
    <source>
        <dbReference type="ARBA" id="ARBA00023134"/>
    </source>
</evidence>
<dbReference type="InterPro" id="IPR033720">
    <property type="entry name" value="EFTU_2"/>
</dbReference>
<comment type="similarity">
    <text evidence="3 11 12">Belongs to the TRAFAC class translation factor GTPase superfamily. Classic translation factor GTPase family. EF-Tu/EF-1A subfamily.</text>
</comment>
<dbReference type="InterPro" id="IPR041709">
    <property type="entry name" value="EF-Tu_GTP-bd"/>
</dbReference>
<dbReference type="FunFam" id="2.40.30.10:FF:000001">
    <property type="entry name" value="Elongation factor Tu"/>
    <property type="match status" value="1"/>
</dbReference>
<dbReference type="SUPFAM" id="SSF52540">
    <property type="entry name" value="P-loop containing nucleoside triphosphate hydrolases"/>
    <property type="match status" value="1"/>
</dbReference>
<dbReference type="NCBIfam" id="TIGR00485">
    <property type="entry name" value="EF-Tu"/>
    <property type="match status" value="1"/>
</dbReference>
<dbReference type="HAMAP" id="MF_00118_B">
    <property type="entry name" value="EF_Tu_B"/>
    <property type="match status" value="1"/>
</dbReference>
<comment type="catalytic activity">
    <reaction evidence="11">
        <text>GTP + H2O = GDP + phosphate + H(+)</text>
        <dbReference type="Rhea" id="RHEA:19669"/>
        <dbReference type="ChEBI" id="CHEBI:15377"/>
        <dbReference type="ChEBI" id="CHEBI:15378"/>
        <dbReference type="ChEBI" id="CHEBI:37565"/>
        <dbReference type="ChEBI" id="CHEBI:43474"/>
        <dbReference type="ChEBI" id="CHEBI:58189"/>
        <dbReference type="EC" id="3.6.5.3"/>
    </reaction>
</comment>
<feature type="binding site" evidence="11">
    <location>
        <begin position="19"/>
        <end position="26"/>
    </location>
    <ligand>
        <name>GTP</name>
        <dbReference type="ChEBI" id="CHEBI:37565"/>
    </ligand>
</feature>
<dbReference type="GO" id="GO:0003746">
    <property type="term" value="F:translation elongation factor activity"/>
    <property type="evidence" value="ECO:0007669"/>
    <property type="project" value="UniProtKB-UniRule"/>
</dbReference>
<keyword evidence="9 11" id="KW-0648">Protein biosynthesis</keyword>
<feature type="domain" description="Tr-type G" evidence="13">
    <location>
        <begin position="10"/>
        <end position="214"/>
    </location>
</feature>
<comment type="function">
    <text evidence="11">GTP hydrolase that promotes the GTP-dependent binding of aminoacyl-tRNA to the A-site of ribosomes during protein biosynthesis.</text>
</comment>
<dbReference type="InterPro" id="IPR050055">
    <property type="entry name" value="EF-Tu_GTPase"/>
</dbReference>
<organism evidence="14">
    <name type="scientific">Codium arabicum</name>
    <name type="common">Green alga</name>
    <dbReference type="NCBI Taxonomy" id="221038"/>
    <lineage>
        <taxon>Eukaryota</taxon>
        <taxon>Viridiplantae</taxon>
        <taxon>Chlorophyta</taxon>
        <taxon>core chlorophytes</taxon>
        <taxon>Ulvophyceae</taxon>
        <taxon>TCBD clade</taxon>
        <taxon>Bryopsidales</taxon>
        <taxon>Bryopsidineae</taxon>
        <taxon>Codiaceae</taxon>
        <taxon>Codium</taxon>
    </lineage>
</organism>
<dbReference type="CDD" id="cd03707">
    <property type="entry name" value="EFTU_III"/>
    <property type="match status" value="1"/>
</dbReference>
<comment type="subcellular location">
    <subcellularLocation>
        <location evidence="2 11">Plastid</location>
        <location evidence="2 11">Chloroplast</location>
    </subcellularLocation>
</comment>
<evidence type="ECO:0000256" key="11">
    <source>
        <dbReference type="HAMAP-Rule" id="MF_00118"/>
    </source>
</evidence>
<dbReference type="NCBIfam" id="NF000766">
    <property type="entry name" value="PRK00049.1"/>
    <property type="match status" value="1"/>
</dbReference>
<dbReference type="GO" id="GO:0009507">
    <property type="term" value="C:chloroplast"/>
    <property type="evidence" value="ECO:0007669"/>
    <property type="project" value="UniProtKB-SubCell"/>
</dbReference>
<sequence length="409" mass="45126">MSREKFERLKPHLNIGTIGHVDHGKTTLTAAITMALAAKGYAKAKNYMEIDSAPEEKARGITINTAHVEYETETRHYAHVDCPGHADYVKNMITGAAQMDGAILVVSGADGPMPQTKEHILLAKQVGVPAIVVFLNKADQVDDTELLELVELEIQETLTAYEYPGEEIPIITGSALLALENLTDANSENTTQNEWVQKIYQLMNTVDEYIPLPERDTDKPFLMAIENVVSITGRGTVATGRVERGMIEVGQTVELVGLKETKETIITGLEMFQKTLDKSVAGDNVGILLRGIQKEEIQRGMVLAQPSSIMPHQHFKAQVYILKKEEGGRHTSFFAGYRPQFYVRTTDVTGNIKTFQADDNTEIKMVMPGDRIQMEVELIQPIAIENGMRFAIREGGKTVGAGVVSTILD</sequence>
<dbReference type="CDD" id="cd03697">
    <property type="entry name" value="EFTU_II"/>
    <property type="match status" value="1"/>
</dbReference>
<dbReference type="PANTHER" id="PTHR43721:SF5">
    <property type="entry name" value="ELONGATION FACTOR TU, CHLOROPLASTIC"/>
    <property type="match status" value="1"/>
</dbReference>
<feature type="binding site" evidence="11">
    <location>
        <position position="26"/>
    </location>
    <ligand>
        <name>Mg(2+)</name>
        <dbReference type="ChEBI" id="CHEBI:18420"/>
    </ligand>
</feature>
<feature type="binding site" evidence="11">
    <location>
        <begin position="81"/>
        <end position="85"/>
    </location>
    <ligand>
        <name>GTP</name>
        <dbReference type="ChEBI" id="CHEBI:37565"/>
    </ligand>
</feature>
<dbReference type="FunFam" id="3.40.50.300:FF:000003">
    <property type="entry name" value="Elongation factor Tu"/>
    <property type="match status" value="1"/>
</dbReference>
<evidence type="ECO:0000256" key="7">
    <source>
        <dbReference type="ARBA" id="ARBA00022768"/>
    </source>
</evidence>
<comment type="function">
    <text evidence="1 12">This protein promotes the GTP-dependent binding of aminoacyl-tRNA to the A-site of ribosomes during protein biosynthesis.</text>
</comment>
<dbReference type="SUPFAM" id="SSF50447">
    <property type="entry name" value="Translation proteins"/>
    <property type="match status" value="1"/>
</dbReference>
<dbReference type="NCBIfam" id="NF009373">
    <property type="entry name" value="PRK12736.1"/>
    <property type="match status" value="1"/>
</dbReference>
<name>A0A386B0H2_CODAR</name>
<evidence type="ECO:0000256" key="12">
    <source>
        <dbReference type="RuleBase" id="RU000325"/>
    </source>
</evidence>
<dbReference type="RefSeq" id="YP_009519325.1">
    <property type="nucleotide sequence ID" value="NC_039524.1"/>
</dbReference>
<keyword evidence="11" id="KW-0479">Metal-binding</keyword>
<feature type="binding site" evidence="11">
    <location>
        <begin position="136"/>
        <end position="139"/>
    </location>
    <ligand>
        <name>GTP</name>
        <dbReference type="ChEBI" id="CHEBI:37565"/>
    </ligand>
</feature>
<dbReference type="InterPro" id="IPR027417">
    <property type="entry name" value="P-loop_NTPase"/>
</dbReference>
<evidence type="ECO:0000256" key="2">
    <source>
        <dbReference type="ARBA" id="ARBA00004229"/>
    </source>
</evidence>
<dbReference type="InterPro" id="IPR005225">
    <property type="entry name" value="Small_GTP-bd"/>
</dbReference>
<evidence type="ECO:0000256" key="8">
    <source>
        <dbReference type="ARBA" id="ARBA00022801"/>
    </source>
</evidence>
<dbReference type="GO" id="GO:0005739">
    <property type="term" value="C:mitochondrion"/>
    <property type="evidence" value="ECO:0007669"/>
    <property type="project" value="TreeGrafter"/>
</dbReference>
<keyword evidence="7 11" id="KW-0251">Elongation factor</keyword>
<dbReference type="GO" id="GO:0070125">
    <property type="term" value="P:mitochondrial translational elongation"/>
    <property type="evidence" value="ECO:0007669"/>
    <property type="project" value="TreeGrafter"/>
</dbReference>
<reference evidence="14" key="2">
    <citation type="journal article" date="2019" name="Mol. Phylogenet. Evol.">
        <title>Reassessment of the classification of bryopsidales (chlorophyta) based on chloroplast phylogenomic analyses.</title>
        <authorList>
            <person name="Cremen M.C."/>
            <person name="Leliaert F."/>
            <person name="West J."/>
            <person name="Lam D.W."/>
            <person name="Shimada S."/>
            <person name="Lopez-Bautista J.M."/>
            <person name="Verbruggen H."/>
        </authorList>
    </citation>
    <scope>NUCLEOTIDE SEQUENCE</scope>
</reference>
<evidence type="ECO:0000256" key="4">
    <source>
        <dbReference type="ARBA" id="ARBA00021392"/>
    </source>
</evidence>
<evidence type="ECO:0000256" key="1">
    <source>
        <dbReference type="ARBA" id="ARBA00003982"/>
    </source>
</evidence>
<dbReference type="PROSITE" id="PS00301">
    <property type="entry name" value="G_TR_1"/>
    <property type="match status" value="1"/>
</dbReference>
<reference evidence="14" key="1">
    <citation type="submission" date="2018-07" db="EMBL/GenBank/DDBJ databases">
        <authorList>
            <person name="Quirk P.G."/>
            <person name="Krulwich T.A."/>
        </authorList>
    </citation>
    <scope>NUCLEOTIDE SEQUENCE</scope>
</reference>
<dbReference type="NCBIfam" id="NF009372">
    <property type="entry name" value="PRK12735.1"/>
    <property type="match status" value="1"/>
</dbReference>
<geneLocation type="chloroplast" evidence="14"/>
<evidence type="ECO:0000256" key="3">
    <source>
        <dbReference type="ARBA" id="ARBA00007249"/>
    </source>
</evidence>
<keyword evidence="8 11" id="KW-0378">Hydrolase</keyword>
<keyword evidence="5 14" id="KW-0934">Plastid</keyword>
<dbReference type="GO" id="GO:0003924">
    <property type="term" value="F:GTPase activity"/>
    <property type="evidence" value="ECO:0007669"/>
    <property type="project" value="UniProtKB-UniRule"/>
</dbReference>
<dbReference type="AlphaFoldDB" id="A0A386B0H2"/>
<dbReference type="Gene3D" id="2.40.30.10">
    <property type="entry name" value="Translation factors"/>
    <property type="match status" value="2"/>
</dbReference>
<dbReference type="FunFam" id="2.40.30.10:FF:000046">
    <property type="entry name" value="Elongation factor Tu"/>
    <property type="match status" value="1"/>
</dbReference>
<keyword evidence="10 11" id="KW-0342">GTP-binding</keyword>
<protein>
    <recommendedName>
        <fullName evidence="4 11">Elongation factor Tu, chloroplastic</fullName>
        <shortName evidence="11">EF-Tu</shortName>
        <ecNumber evidence="11">3.6.5.3</ecNumber>
    </recommendedName>
</protein>
<dbReference type="NCBIfam" id="TIGR00231">
    <property type="entry name" value="small_GTP"/>
    <property type="match status" value="1"/>
</dbReference>
<dbReference type="InterPro" id="IPR031157">
    <property type="entry name" value="G_TR_CS"/>
</dbReference>
<dbReference type="PROSITE" id="PS51722">
    <property type="entry name" value="G_TR_2"/>
    <property type="match status" value="1"/>
</dbReference>
<dbReference type="InterPro" id="IPR009000">
    <property type="entry name" value="Transl_B-barrel_sf"/>
</dbReference>
<dbReference type="InterPro" id="IPR000795">
    <property type="entry name" value="T_Tr_GTP-bd_dom"/>
</dbReference>
<keyword evidence="14" id="KW-0150">Chloroplast</keyword>
<dbReference type="Gene3D" id="3.40.50.300">
    <property type="entry name" value="P-loop containing nucleotide triphosphate hydrolases"/>
    <property type="match status" value="1"/>
</dbReference>
<evidence type="ECO:0000256" key="6">
    <source>
        <dbReference type="ARBA" id="ARBA00022741"/>
    </source>
</evidence>
<dbReference type="PRINTS" id="PR00315">
    <property type="entry name" value="ELONGATNFCT"/>
</dbReference>
<dbReference type="InterPro" id="IPR004160">
    <property type="entry name" value="Transl_elong_EFTu/EF1A_C"/>
</dbReference>
<keyword evidence="6 11" id="KW-0547">Nucleotide-binding</keyword>
<gene>
    <name evidence="11 14" type="primary">tufA</name>
</gene>
<evidence type="ECO:0000259" key="13">
    <source>
        <dbReference type="PROSITE" id="PS51722"/>
    </source>
</evidence>
<evidence type="ECO:0000256" key="5">
    <source>
        <dbReference type="ARBA" id="ARBA00022640"/>
    </source>
</evidence>
<dbReference type="GO" id="GO:0000287">
    <property type="term" value="F:magnesium ion binding"/>
    <property type="evidence" value="ECO:0007669"/>
    <property type="project" value="UniProtKB-UniRule"/>
</dbReference>
<accession>A0A386B0H2</accession>
<dbReference type="InterPro" id="IPR004161">
    <property type="entry name" value="EFTu-like_2"/>
</dbReference>
<dbReference type="InterPro" id="IPR004541">
    <property type="entry name" value="Transl_elong_EFTu/EF1A_bac/org"/>
</dbReference>
<keyword evidence="11" id="KW-0460">Magnesium</keyword>
<dbReference type="SUPFAM" id="SSF50465">
    <property type="entry name" value="EF-Tu/eEF-1alpha/eIF2-gamma C-terminal domain"/>
    <property type="match status" value="1"/>
</dbReference>
<dbReference type="Pfam" id="PF03143">
    <property type="entry name" value="GTP_EFTU_D3"/>
    <property type="match status" value="1"/>
</dbReference>
<dbReference type="GeneID" id="38279152"/>
<dbReference type="CDD" id="cd01884">
    <property type="entry name" value="EF_Tu"/>
    <property type="match status" value="1"/>
</dbReference>
<dbReference type="GO" id="GO:0005525">
    <property type="term" value="F:GTP binding"/>
    <property type="evidence" value="ECO:0007669"/>
    <property type="project" value="UniProtKB-UniRule"/>
</dbReference>
<evidence type="ECO:0000313" key="14">
    <source>
        <dbReference type="EMBL" id="AYC65198.1"/>
    </source>
</evidence>
<evidence type="ECO:0000256" key="9">
    <source>
        <dbReference type="ARBA" id="ARBA00022917"/>
    </source>
</evidence>
<dbReference type="EMBL" id="MH591107">
    <property type="protein sequence ID" value="AYC65198.1"/>
    <property type="molecule type" value="Genomic_DNA"/>
</dbReference>
<dbReference type="EC" id="3.6.5.3" evidence="11"/>
<dbReference type="Pfam" id="PF00009">
    <property type="entry name" value="GTP_EFTU"/>
    <property type="match status" value="1"/>
</dbReference>